<keyword evidence="3" id="KW-1185">Reference proteome</keyword>
<dbReference type="InParanoid" id="A0A0C3DZ38"/>
<dbReference type="EMBL" id="KN822055">
    <property type="protein sequence ID" value="KIM61106.1"/>
    <property type="molecule type" value="Genomic_DNA"/>
</dbReference>
<feature type="compositionally biased region" description="Polar residues" evidence="1">
    <location>
        <begin position="79"/>
        <end position="92"/>
    </location>
</feature>
<reference evidence="3" key="2">
    <citation type="submission" date="2015-01" db="EMBL/GenBank/DDBJ databases">
        <title>Evolutionary Origins and Diversification of the Mycorrhizal Mutualists.</title>
        <authorList>
            <consortium name="DOE Joint Genome Institute"/>
            <consortium name="Mycorrhizal Genomics Consortium"/>
            <person name="Kohler A."/>
            <person name="Kuo A."/>
            <person name="Nagy L.G."/>
            <person name="Floudas D."/>
            <person name="Copeland A."/>
            <person name="Barry K.W."/>
            <person name="Cichocki N."/>
            <person name="Veneault-Fourrey C."/>
            <person name="LaButti K."/>
            <person name="Lindquist E.A."/>
            <person name="Lipzen A."/>
            <person name="Lundell T."/>
            <person name="Morin E."/>
            <person name="Murat C."/>
            <person name="Riley R."/>
            <person name="Ohm R."/>
            <person name="Sun H."/>
            <person name="Tunlid A."/>
            <person name="Henrissat B."/>
            <person name="Grigoriev I.V."/>
            <person name="Hibbett D.S."/>
            <person name="Martin F."/>
        </authorList>
    </citation>
    <scope>NUCLEOTIDE SEQUENCE [LARGE SCALE GENOMIC DNA]</scope>
    <source>
        <strain evidence="3">Foug A</strain>
    </source>
</reference>
<proteinExistence type="predicted"/>
<evidence type="ECO:0000313" key="3">
    <source>
        <dbReference type="Proteomes" id="UP000053989"/>
    </source>
</evidence>
<protein>
    <submittedName>
        <fullName evidence="2">Uncharacterized protein</fullName>
    </submittedName>
</protein>
<name>A0A0C3DZ38_9AGAM</name>
<accession>A0A0C3DZ38</accession>
<organism evidence="2 3">
    <name type="scientific">Scleroderma citrinum Foug A</name>
    <dbReference type="NCBI Taxonomy" id="1036808"/>
    <lineage>
        <taxon>Eukaryota</taxon>
        <taxon>Fungi</taxon>
        <taxon>Dikarya</taxon>
        <taxon>Basidiomycota</taxon>
        <taxon>Agaricomycotina</taxon>
        <taxon>Agaricomycetes</taxon>
        <taxon>Agaricomycetidae</taxon>
        <taxon>Boletales</taxon>
        <taxon>Sclerodermatineae</taxon>
        <taxon>Sclerodermataceae</taxon>
        <taxon>Scleroderma</taxon>
    </lineage>
</organism>
<dbReference type="AlphaFoldDB" id="A0A0C3DZ38"/>
<reference evidence="2 3" key="1">
    <citation type="submission" date="2014-04" db="EMBL/GenBank/DDBJ databases">
        <authorList>
            <consortium name="DOE Joint Genome Institute"/>
            <person name="Kuo A."/>
            <person name="Kohler A."/>
            <person name="Nagy L.G."/>
            <person name="Floudas D."/>
            <person name="Copeland A."/>
            <person name="Barry K.W."/>
            <person name="Cichocki N."/>
            <person name="Veneault-Fourrey C."/>
            <person name="LaButti K."/>
            <person name="Lindquist E.A."/>
            <person name="Lipzen A."/>
            <person name="Lundell T."/>
            <person name="Morin E."/>
            <person name="Murat C."/>
            <person name="Sun H."/>
            <person name="Tunlid A."/>
            <person name="Henrissat B."/>
            <person name="Grigoriev I.V."/>
            <person name="Hibbett D.S."/>
            <person name="Martin F."/>
            <person name="Nordberg H.P."/>
            <person name="Cantor M.N."/>
            <person name="Hua S.X."/>
        </authorList>
    </citation>
    <scope>NUCLEOTIDE SEQUENCE [LARGE SCALE GENOMIC DNA]</scope>
    <source>
        <strain evidence="2 3">Foug A</strain>
    </source>
</reference>
<sequence>MKSSSTQEGTKLLCEQKFQKLGPCSGHTGFLPHAQWDGTHPHDDQFAHRQTPLTKTPKRSLVDLGPAEKGLRALHRGSQENSSQTPSTKPCI</sequence>
<gene>
    <name evidence="2" type="ORF">SCLCIDRAFT_914791</name>
</gene>
<feature type="region of interest" description="Disordered" evidence="1">
    <location>
        <begin position="32"/>
        <end position="92"/>
    </location>
</feature>
<dbReference type="HOGENOM" id="CLU_2414588_0_0_1"/>
<evidence type="ECO:0000256" key="1">
    <source>
        <dbReference type="SAM" id="MobiDB-lite"/>
    </source>
</evidence>
<evidence type="ECO:0000313" key="2">
    <source>
        <dbReference type="EMBL" id="KIM61106.1"/>
    </source>
</evidence>
<dbReference type="Proteomes" id="UP000053989">
    <property type="component" value="Unassembled WGS sequence"/>
</dbReference>